<reference evidence="4" key="1">
    <citation type="journal article" date="2023" name="Insect Mol. Biol.">
        <title>Genome sequencing provides insights into the evolution of gene families encoding plant cell wall-degrading enzymes in longhorned beetles.</title>
        <authorList>
            <person name="Shin N.R."/>
            <person name="Okamura Y."/>
            <person name="Kirsch R."/>
            <person name="Pauchet Y."/>
        </authorList>
    </citation>
    <scope>NUCLEOTIDE SEQUENCE</scope>
    <source>
        <strain evidence="4">RBIC_L_NR</strain>
    </source>
</reference>
<dbReference type="PROSITE" id="PS51155">
    <property type="entry name" value="CHIT_BIND_RR_2"/>
    <property type="match status" value="1"/>
</dbReference>
<comment type="caution">
    <text evidence="4">The sequence shown here is derived from an EMBL/GenBank/DDBJ whole genome shotgun (WGS) entry which is preliminary data.</text>
</comment>
<dbReference type="GO" id="GO:0008010">
    <property type="term" value="F:structural constituent of chitin-based larval cuticle"/>
    <property type="evidence" value="ECO:0007669"/>
    <property type="project" value="TreeGrafter"/>
</dbReference>
<organism evidence="4 5">
    <name type="scientific">Rhamnusium bicolor</name>
    <dbReference type="NCBI Taxonomy" id="1586634"/>
    <lineage>
        <taxon>Eukaryota</taxon>
        <taxon>Metazoa</taxon>
        <taxon>Ecdysozoa</taxon>
        <taxon>Arthropoda</taxon>
        <taxon>Hexapoda</taxon>
        <taxon>Insecta</taxon>
        <taxon>Pterygota</taxon>
        <taxon>Neoptera</taxon>
        <taxon>Endopterygota</taxon>
        <taxon>Coleoptera</taxon>
        <taxon>Polyphaga</taxon>
        <taxon>Cucujiformia</taxon>
        <taxon>Chrysomeloidea</taxon>
        <taxon>Cerambycidae</taxon>
        <taxon>Lepturinae</taxon>
        <taxon>Rhagiini</taxon>
        <taxon>Rhamnusium</taxon>
    </lineage>
</organism>
<evidence type="ECO:0000256" key="2">
    <source>
        <dbReference type="PROSITE-ProRule" id="PRU00497"/>
    </source>
</evidence>
<dbReference type="InterPro" id="IPR050468">
    <property type="entry name" value="Cuticle_Struct_Prot"/>
</dbReference>
<dbReference type="Proteomes" id="UP001162156">
    <property type="component" value="Unassembled WGS sequence"/>
</dbReference>
<evidence type="ECO:0000313" key="4">
    <source>
        <dbReference type="EMBL" id="KAJ8939990.1"/>
    </source>
</evidence>
<keyword evidence="5" id="KW-1185">Reference proteome</keyword>
<dbReference type="Pfam" id="PF00379">
    <property type="entry name" value="Chitin_bind_4"/>
    <property type="match status" value="1"/>
</dbReference>
<dbReference type="InterPro" id="IPR000618">
    <property type="entry name" value="Insect_cuticle"/>
</dbReference>
<feature type="signal peptide" evidence="3">
    <location>
        <begin position="1"/>
        <end position="25"/>
    </location>
</feature>
<protein>
    <submittedName>
        <fullName evidence="4">Uncharacterized protein</fullName>
    </submittedName>
</protein>
<accession>A0AAV8XNS0</accession>
<dbReference type="EMBL" id="JANEYF010003029">
    <property type="protein sequence ID" value="KAJ8939990.1"/>
    <property type="molecule type" value="Genomic_DNA"/>
</dbReference>
<proteinExistence type="predicted"/>
<evidence type="ECO:0000256" key="3">
    <source>
        <dbReference type="SAM" id="SignalP"/>
    </source>
</evidence>
<feature type="chain" id="PRO_5043406801" evidence="3">
    <location>
        <begin position="26"/>
        <end position="116"/>
    </location>
</feature>
<keyword evidence="1 2" id="KW-0193">Cuticle</keyword>
<dbReference type="InterPro" id="IPR031311">
    <property type="entry name" value="CHIT_BIND_RR_consensus"/>
</dbReference>
<keyword evidence="3" id="KW-0732">Signal</keyword>
<dbReference type="PANTHER" id="PTHR10380:SF173">
    <property type="entry name" value="CUTICULAR PROTEIN 47EF, ISOFORM C-RELATED"/>
    <property type="match status" value="1"/>
</dbReference>
<dbReference type="GO" id="GO:0062129">
    <property type="term" value="C:chitin-based extracellular matrix"/>
    <property type="evidence" value="ECO:0007669"/>
    <property type="project" value="TreeGrafter"/>
</dbReference>
<evidence type="ECO:0000256" key="1">
    <source>
        <dbReference type="ARBA" id="ARBA00022460"/>
    </source>
</evidence>
<gene>
    <name evidence="4" type="ORF">NQ314_010930</name>
</gene>
<dbReference type="PANTHER" id="PTHR10380">
    <property type="entry name" value="CUTICLE PROTEIN"/>
    <property type="match status" value="1"/>
</dbReference>
<dbReference type="PRINTS" id="PR00947">
    <property type="entry name" value="CUTICLE"/>
</dbReference>
<sequence>MKITMGIFGVVALTLFAVLIAATSAAPQEPPIPIISQDAEVGFDGTYHSSYETGNGIISEEHGVLKNPGVEDLEAEEVSGSFSYPSPDGTVIRLSYVANENGFQPTGDHLPVAPVP</sequence>
<dbReference type="PROSITE" id="PS00233">
    <property type="entry name" value="CHIT_BIND_RR_1"/>
    <property type="match status" value="1"/>
</dbReference>
<evidence type="ECO:0000313" key="5">
    <source>
        <dbReference type="Proteomes" id="UP001162156"/>
    </source>
</evidence>
<dbReference type="AlphaFoldDB" id="A0AAV8XNS0"/>
<name>A0AAV8XNS0_9CUCU</name>